<accession>A0A4R3SW72</accession>
<dbReference type="Proteomes" id="UP000295773">
    <property type="component" value="Unassembled WGS sequence"/>
</dbReference>
<protein>
    <submittedName>
        <fullName evidence="1">Uncharacterized protein</fullName>
    </submittedName>
</protein>
<organism evidence="1 2">
    <name type="scientific">Longicatena caecimuris</name>
    <dbReference type="NCBI Taxonomy" id="1796635"/>
    <lineage>
        <taxon>Bacteria</taxon>
        <taxon>Bacillati</taxon>
        <taxon>Bacillota</taxon>
        <taxon>Erysipelotrichia</taxon>
        <taxon>Erysipelotrichales</taxon>
        <taxon>Erysipelotrichaceae</taxon>
        <taxon>Longicatena</taxon>
    </lineage>
</organism>
<reference evidence="1 2" key="1">
    <citation type="submission" date="2019-03" db="EMBL/GenBank/DDBJ databases">
        <title>Genomic Encyclopedia of Type Strains, Phase IV (KMG-IV): sequencing the most valuable type-strain genomes for metagenomic binning, comparative biology and taxonomic classification.</title>
        <authorList>
            <person name="Goeker M."/>
        </authorList>
    </citation>
    <scope>NUCLEOTIDE SEQUENCE [LARGE SCALE GENOMIC DNA]</scope>
    <source>
        <strain evidence="1 2">DSM 29481</strain>
    </source>
</reference>
<evidence type="ECO:0000313" key="1">
    <source>
        <dbReference type="EMBL" id="TCU52814.1"/>
    </source>
</evidence>
<evidence type="ECO:0000313" key="2">
    <source>
        <dbReference type="Proteomes" id="UP000295773"/>
    </source>
</evidence>
<proteinExistence type="predicted"/>
<gene>
    <name evidence="1" type="ORF">EDD61_13210</name>
</gene>
<keyword evidence="2" id="KW-1185">Reference proteome</keyword>
<comment type="caution">
    <text evidence="1">The sequence shown here is derived from an EMBL/GenBank/DDBJ whole genome shotgun (WGS) entry which is preliminary data.</text>
</comment>
<sequence length="50" mass="5965">MDLTSTSSEIFMRRFMNNKVVKAIDNESILQMNLQPKDIKQVEEEYKKDQ</sequence>
<dbReference type="EMBL" id="SMBP01000032">
    <property type="protein sequence ID" value="TCU52814.1"/>
    <property type="molecule type" value="Genomic_DNA"/>
</dbReference>
<dbReference type="AlphaFoldDB" id="A0A4R3SW72"/>
<name>A0A4R3SW72_9FIRM</name>